<dbReference type="OrthoDB" id="9808367at2"/>
<reference evidence="8" key="1">
    <citation type="submission" date="2011-02" db="EMBL/GenBank/DDBJ databases">
        <title>The complete genome of Planctomyces brasiliensis DSM 5305.</title>
        <authorList>
            <person name="Lucas S."/>
            <person name="Copeland A."/>
            <person name="Lapidus A."/>
            <person name="Bruce D."/>
            <person name="Goodwin L."/>
            <person name="Pitluck S."/>
            <person name="Kyrpides N."/>
            <person name="Mavromatis K."/>
            <person name="Pagani I."/>
            <person name="Ivanova N."/>
            <person name="Ovchinnikova G."/>
            <person name="Lu M."/>
            <person name="Detter J.C."/>
            <person name="Han C."/>
            <person name="Land M."/>
            <person name="Hauser L."/>
            <person name="Markowitz V."/>
            <person name="Cheng J.-F."/>
            <person name="Hugenholtz P."/>
            <person name="Woyke T."/>
            <person name="Wu D."/>
            <person name="Tindall B."/>
            <person name="Pomrenke H.G."/>
            <person name="Brambilla E."/>
            <person name="Klenk H.-P."/>
            <person name="Eisen J.A."/>
        </authorList>
    </citation>
    <scope>NUCLEOTIDE SEQUENCE [LARGE SCALE GENOMIC DNA]</scope>
    <source>
        <strain evidence="8">ATCC 49424 / DSM 5305 / JCM 21570 / NBRC 103401 / IFAM 1448</strain>
    </source>
</reference>
<evidence type="ECO:0000256" key="3">
    <source>
        <dbReference type="ARBA" id="ARBA00022723"/>
    </source>
</evidence>
<dbReference type="SUPFAM" id="SSF52768">
    <property type="entry name" value="Arginase/deacetylase"/>
    <property type="match status" value="1"/>
</dbReference>
<evidence type="ECO:0000259" key="6">
    <source>
        <dbReference type="PROSITE" id="PS51186"/>
    </source>
</evidence>
<dbReference type="PROSITE" id="PS51186">
    <property type="entry name" value="GNAT"/>
    <property type="match status" value="1"/>
</dbReference>
<evidence type="ECO:0000313" key="8">
    <source>
        <dbReference type="Proteomes" id="UP000006860"/>
    </source>
</evidence>
<comment type="similarity">
    <text evidence="2">Belongs to the histone deacetylase family.</text>
</comment>
<evidence type="ECO:0000256" key="1">
    <source>
        <dbReference type="ARBA" id="ARBA00001947"/>
    </source>
</evidence>
<gene>
    <name evidence="7" type="ordered locus">Plabr_4554</name>
</gene>
<dbReference type="RefSeq" id="WP_013630829.1">
    <property type="nucleotide sequence ID" value="NC_015174.1"/>
</dbReference>
<dbReference type="GO" id="GO:0004407">
    <property type="term" value="F:histone deacetylase activity"/>
    <property type="evidence" value="ECO:0007669"/>
    <property type="project" value="TreeGrafter"/>
</dbReference>
<dbReference type="InterPro" id="IPR000182">
    <property type="entry name" value="GNAT_dom"/>
</dbReference>
<dbReference type="GO" id="GO:0046872">
    <property type="term" value="F:metal ion binding"/>
    <property type="evidence" value="ECO:0007669"/>
    <property type="project" value="UniProtKB-KW"/>
</dbReference>
<dbReference type="InterPro" id="IPR000286">
    <property type="entry name" value="HDACs"/>
</dbReference>
<dbReference type="GO" id="GO:0016787">
    <property type="term" value="F:hydrolase activity"/>
    <property type="evidence" value="ECO:0007669"/>
    <property type="project" value="UniProtKB-KW"/>
</dbReference>
<dbReference type="PANTHER" id="PTHR10625">
    <property type="entry name" value="HISTONE DEACETYLASE HDAC1-RELATED"/>
    <property type="match status" value="1"/>
</dbReference>
<dbReference type="EMBL" id="CP002546">
    <property type="protein sequence ID" value="ADY62125.1"/>
    <property type="molecule type" value="Genomic_DNA"/>
</dbReference>
<organism evidence="7 8">
    <name type="scientific">Rubinisphaera brasiliensis (strain ATCC 49424 / DSM 5305 / JCM 21570 / IAM 15109 / NBRC 103401 / IFAM 1448)</name>
    <name type="common">Planctomyces brasiliensis</name>
    <dbReference type="NCBI Taxonomy" id="756272"/>
    <lineage>
        <taxon>Bacteria</taxon>
        <taxon>Pseudomonadati</taxon>
        <taxon>Planctomycetota</taxon>
        <taxon>Planctomycetia</taxon>
        <taxon>Planctomycetales</taxon>
        <taxon>Planctomycetaceae</taxon>
        <taxon>Rubinisphaera</taxon>
    </lineage>
</organism>
<dbReference type="SUPFAM" id="SSF55729">
    <property type="entry name" value="Acyl-CoA N-acyltransferases (Nat)"/>
    <property type="match status" value="1"/>
</dbReference>
<dbReference type="GO" id="GO:0040029">
    <property type="term" value="P:epigenetic regulation of gene expression"/>
    <property type="evidence" value="ECO:0007669"/>
    <property type="project" value="TreeGrafter"/>
</dbReference>
<dbReference type="AlphaFoldDB" id="F0SME6"/>
<keyword evidence="8" id="KW-1185">Reference proteome</keyword>
<dbReference type="CDD" id="cd10001">
    <property type="entry name" value="HDAC_classII_APAH"/>
    <property type="match status" value="1"/>
</dbReference>
<comment type="cofactor">
    <cofactor evidence="1">
        <name>Zn(2+)</name>
        <dbReference type="ChEBI" id="CHEBI:29105"/>
    </cofactor>
</comment>
<feature type="domain" description="N-acetyltransferase" evidence="6">
    <location>
        <begin position="9"/>
        <end position="178"/>
    </location>
</feature>
<protein>
    <submittedName>
        <fullName evidence="7">Histone deacetylase superfamily</fullName>
    </submittedName>
</protein>
<proteinExistence type="inferred from homology"/>
<dbReference type="InterPro" id="IPR037138">
    <property type="entry name" value="His_deacetylse_dom_sf"/>
</dbReference>
<dbReference type="PRINTS" id="PR01270">
    <property type="entry name" value="HDASUPER"/>
</dbReference>
<accession>F0SME6</accession>
<dbReference type="Proteomes" id="UP000006860">
    <property type="component" value="Chromosome"/>
</dbReference>
<keyword evidence="3" id="KW-0479">Metal-binding</keyword>
<dbReference type="Pfam" id="PF00850">
    <property type="entry name" value="Hist_deacetyl"/>
    <property type="match status" value="1"/>
</dbReference>
<evidence type="ECO:0000313" key="7">
    <source>
        <dbReference type="EMBL" id="ADY62125.1"/>
    </source>
</evidence>
<dbReference type="Gene3D" id="3.40.630.30">
    <property type="match status" value="1"/>
</dbReference>
<dbReference type="HOGENOM" id="CLU_021571_0_0_0"/>
<dbReference type="InterPro" id="IPR023696">
    <property type="entry name" value="Ureohydrolase_dom_sf"/>
</dbReference>
<evidence type="ECO:0000256" key="4">
    <source>
        <dbReference type="ARBA" id="ARBA00022801"/>
    </source>
</evidence>
<sequence>MFQIRRIFDDVLPADRQAIAEVQKMFCEHFSEAPAGEIEQLTSKLRNPFHRRFRTILCVAENRRNRVTGFAIVLHDPEVHFCYLDYLASGSFVSGRGVGAALYEYVRGQALGLEAEGLFFECLPDDPERCADEKTCRENAARLRFYERYGARPIVDTAYETPVPGGSNDNLPHLVYDDLDQNRNLRPAFLRQVVTAILERKYGDICPAEYVQLVVDSISADPVKLRPFRYLKKEVEHRPARAPEHPRILIAVNDQHQIHHIRERGYVESPVRIKALEEPLLASGMFEKVPVREFGLEHIYAVHDSRLVDYLKLACEQAPAGKSIYPYVFPVRNAARLPRDLSVHVGYYCIDTFTPIHQNAYKAARRAVETTLTMADAVLEGARLAYSLVRPPGHHAESRLFGGFCYFNNAAVAAQYFSRFGRVAILDIDYHHGNGQQEIFYERNDVFTVSLHGDPQFAYPYFSGFADEQGFGQGLRFNLNLPLQENLTPESYLQALFFAVKQIEEFDPQFLIVALGLDPAKGDPTGTWSLLPRDFAANGRLIGRLNLPTLVVQEGGYRTRSMGACARHFFQGLLNAHDH</sequence>
<dbReference type="Gene3D" id="3.40.800.20">
    <property type="entry name" value="Histone deacetylase domain"/>
    <property type="match status" value="1"/>
</dbReference>
<evidence type="ECO:0000256" key="2">
    <source>
        <dbReference type="ARBA" id="ARBA00005947"/>
    </source>
</evidence>
<keyword evidence="4" id="KW-0378">Hydrolase</keyword>
<keyword evidence="5" id="KW-0862">Zinc</keyword>
<dbReference type="PANTHER" id="PTHR10625:SF17">
    <property type="entry name" value="HISTONE DEACETYLASE 8"/>
    <property type="match status" value="1"/>
</dbReference>
<dbReference type="eggNOG" id="COG0123">
    <property type="taxonomic scope" value="Bacteria"/>
</dbReference>
<dbReference type="InterPro" id="IPR023801">
    <property type="entry name" value="His_deacetylse_dom"/>
</dbReference>
<evidence type="ECO:0000256" key="5">
    <source>
        <dbReference type="ARBA" id="ARBA00022833"/>
    </source>
</evidence>
<dbReference type="STRING" id="756272.Plabr_4554"/>
<dbReference type="InterPro" id="IPR016181">
    <property type="entry name" value="Acyl_CoA_acyltransferase"/>
</dbReference>
<name>F0SME6_RUBBR</name>
<dbReference type="GO" id="GO:0016747">
    <property type="term" value="F:acyltransferase activity, transferring groups other than amino-acyl groups"/>
    <property type="evidence" value="ECO:0007669"/>
    <property type="project" value="InterPro"/>
</dbReference>
<dbReference type="KEGG" id="pbs:Plabr_4554"/>